<name>A0ABY0H1M2_9PEZI</name>
<dbReference type="InterPro" id="IPR036291">
    <property type="entry name" value="NAD(P)-bd_dom_sf"/>
</dbReference>
<evidence type="ECO:0000256" key="3">
    <source>
        <dbReference type="ARBA" id="ARBA00022589"/>
    </source>
</evidence>
<evidence type="ECO:0000313" key="5">
    <source>
        <dbReference type="EMBL" id="RYO82521.1"/>
    </source>
</evidence>
<sequence length="503" mass="55323">MASSSPTTNTTTTPGAVFLTGGTGKVASRIASLLQAAGIPAIIASRSGRAPPSSVYTGVRFDWDDRATWEPALLAATARASQLSAVFLVTPGMPDPGPVAAAFMDLARARAGANRFVLLSASSVEEGGPAMGQVHALLRERGERGEIGWAAVRPTWMQENFMAQETHLKSIREEGKIYSATGAGKIPWVSADDVAAVAFAALTAPESPNRDFLVLGPELLSYGDLAATLTEALGREISHGDISEAELVRRHQGFGMPAQYAAILAAMDTAIKNGSEDRLSDVVLRVTGRPPRRFRDFVEENKDGLPNVWSNGWDIKDPSLKENGEQQCKNLSRAFPYMNKGHTFGPVVACLWGAQVVLLRELQELCQQTCNAWSEPEKLRPEFGYKVDLELVRKGWYDGGPNGAFQERNREQRDGRAQNGLEWALQRFRVCGRRRPHRYDDARRPHQPTLQDAERISWRIFLRNVEYRSFQFCDSRDSTSDAALIGTDESKQRRAALPDLLVT</sequence>
<evidence type="ECO:0000256" key="2">
    <source>
        <dbReference type="ARBA" id="ARBA00005372"/>
    </source>
</evidence>
<keyword evidence="6" id="KW-1185">Reference proteome</keyword>
<dbReference type="EMBL" id="QJNS01000214">
    <property type="protein sequence ID" value="RYO82521.1"/>
    <property type="molecule type" value="Genomic_DNA"/>
</dbReference>
<dbReference type="InterPro" id="IPR051604">
    <property type="entry name" value="Ergot_Alk_Oxidoreductase"/>
</dbReference>
<accession>A0ABY0H1M2</accession>
<dbReference type="PANTHER" id="PTHR43162">
    <property type="match status" value="1"/>
</dbReference>
<organism evidence="5 6">
    <name type="scientific">Monosporascus cannonballus</name>
    <dbReference type="NCBI Taxonomy" id="155416"/>
    <lineage>
        <taxon>Eukaryota</taxon>
        <taxon>Fungi</taxon>
        <taxon>Dikarya</taxon>
        <taxon>Ascomycota</taxon>
        <taxon>Pezizomycotina</taxon>
        <taxon>Sordariomycetes</taxon>
        <taxon>Xylariomycetidae</taxon>
        <taxon>Xylariales</taxon>
        <taxon>Xylariales incertae sedis</taxon>
        <taxon>Monosporascus</taxon>
    </lineage>
</organism>
<evidence type="ECO:0008006" key="7">
    <source>
        <dbReference type="Google" id="ProtNLM"/>
    </source>
</evidence>
<comment type="pathway">
    <text evidence="1">Alkaloid biosynthesis; ergot alkaloid biosynthesis.</text>
</comment>
<protein>
    <recommendedName>
        <fullName evidence="7">NAD(P)-binding domain-containing protein</fullName>
    </recommendedName>
</protein>
<dbReference type="InterPro" id="IPR019901">
    <property type="entry name" value="Ergot_alkaloid_biosynthesis"/>
</dbReference>
<keyword evidence="4" id="KW-0560">Oxidoreductase</keyword>
<dbReference type="Proteomes" id="UP000294003">
    <property type="component" value="Unassembled WGS sequence"/>
</dbReference>
<evidence type="ECO:0000256" key="4">
    <source>
        <dbReference type="ARBA" id="ARBA00023002"/>
    </source>
</evidence>
<keyword evidence="3" id="KW-0017">Alkaloid metabolism</keyword>
<dbReference type="SUPFAM" id="SSF51735">
    <property type="entry name" value="NAD(P)-binding Rossmann-fold domains"/>
    <property type="match status" value="1"/>
</dbReference>
<dbReference type="PANTHER" id="PTHR43162:SF1">
    <property type="entry name" value="PRESTALK A DIFFERENTIATION PROTEIN A"/>
    <property type="match status" value="1"/>
</dbReference>
<comment type="caution">
    <text evidence="5">The sequence shown here is derived from an EMBL/GenBank/DDBJ whole genome shotgun (WGS) entry which is preliminary data.</text>
</comment>
<gene>
    <name evidence="5" type="ORF">DL762_006576</name>
</gene>
<evidence type="ECO:0000313" key="6">
    <source>
        <dbReference type="Proteomes" id="UP000294003"/>
    </source>
</evidence>
<dbReference type="Gene3D" id="3.90.25.10">
    <property type="entry name" value="UDP-galactose 4-epimerase, domain 1"/>
    <property type="match status" value="1"/>
</dbReference>
<evidence type="ECO:0000256" key="1">
    <source>
        <dbReference type="ARBA" id="ARBA00005107"/>
    </source>
</evidence>
<comment type="similarity">
    <text evidence="2">Belongs to the fgaFS/easG family.</text>
</comment>
<dbReference type="NCBIfam" id="TIGR03649">
    <property type="entry name" value="ergot_EASG"/>
    <property type="match status" value="1"/>
</dbReference>
<dbReference type="Gene3D" id="3.40.50.720">
    <property type="entry name" value="NAD(P)-binding Rossmann-like Domain"/>
    <property type="match status" value="1"/>
</dbReference>
<reference evidence="5 6" key="1">
    <citation type="submission" date="2018-06" db="EMBL/GenBank/DDBJ databases">
        <title>Complete Genomes of Monosporascus.</title>
        <authorList>
            <person name="Robinson A.J."/>
            <person name="Natvig D.O."/>
        </authorList>
    </citation>
    <scope>NUCLEOTIDE SEQUENCE [LARGE SCALE GENOMIC DNA]</scope>
    <source>
        <strain evidence="5 6">CBS 609.92</strain>
    </source>
</reference>
<proteinExistence type="inferred from homology"/>